<dbReference type="AlphaFoldDB" id="A0A6D2J632"/>
<organism evidence="2 3">
    <name type="scientific">Microthlaspi erraticum</name>
    <dbReference type="NCBI Taxonomy" id="1685480"/>
    <lineage>
        <taxon>Eukaryota</taxon>
        <taxon>Viridiplantae</taxon>
        <taxon>Streptophyta</taxon>
        <taxon>Embryophyta</taxon>
        <taxon>Tracheophyta</taxon>
        <taxon>Spermatophyta</taxon>
        <taxon>Magnoliopsida</taxon>
        <taxon>eudicotyledons</taxon>
        <taxon>Gunneridae</taxon>
        <taxon>Pentapetalae</taxon>
        <taxon>rosids</taxon>
        <taxon>malvids</taxon>
        <taxon>Brassicales</taxon>
        <taxon>Brassicaceae</taxon>
        <taxon>Coluteocarpeae</taxon>
        <taxon>Microthlaspi</taxon>
    </lineage>
</organism>
<protein>
    <recommendedName>
        <fullName evidence="4">Tubulin/FtsZ GTPase domain-containing protein</fullName>
    </recommendedName>
</protein>
<evidence type="ECO:0000256" key="1">
    <source>
        <dbReference type="SAM" id="MobiDB-lite"/>
    </source>
</evidence>
<keyword evidence="3" id="KW-1185">Reference proteome</keyword>
<reference evidence="2" key="1">
    <citation type="submission" date="2020-01" db="EMBL/GenBank/DDBJ databases">
        <authorList>
            <person name="Mishra B."/>
        </authorList>
    </citation>
    <scope>NUCLEOTIDE SEQUENCE [LARGE SCALE GENOMIC DNA]</scope>
</reference>
<evidence type="ECO:0000313" key="3">
    <source>
        <dbReference type="Proteomes" id="UP000467841"/>
    </source>
</evidence>
<evidence type="ECO:0008006" key="4">
    <source>
        <dbReference type="Google" id="ProtNLM"/>
    </source>
</evidence>
<dbReference type="EMBL" id="CACVBM020001151">
    <property type="protein sequence ID" value="CAA7035030.1"/>
    <property type="molecule type" value="Genomic_DNA"/>
</dbReference>
<comment type="caution">
    <text evidence="2">The sequence shown here is derived from an EMBL/GenBank/DDBJ whole genome shotgun (WGS) entry which is preliminary data.</text>
</comment>
<dbReference type="Proteomes" id="UP000467841">
    <property type="component" value="Unassembled WGS sequence"/>
</dbReference>
<proteinExistence type="predicted"/>
<feature type="compositionally biased region" description="Basic and acidic residues" evidence="1">
    <location>
        <begin position="71"/>
        <end position="87"/>
    </location>
</feature>
<name>A0A6D2J632_9BRAS</name>
<sequence>MSANDNNLGARFWEVICAENGLDLTTGKQLEPPCITRNDDHHHGIAHQQDPNHPLAATDGTTTGKMSTNHQKSDEIEEKTNIRKEEN</sequence>
<gene>
    <name evidence="2" type="ORF">MERR_LOCUS22265</name>
</gene>
<feature type="compositionally biased region" description="Polar residues" evidence="1">
    <location>
        <begin position="59"/>
        <end position="70"/>
    </location>
</feature>
<feature type="region of interest" description="Disordered" evidence="1">
    <location>
        <begin position="33"/>
        <end position="87"/>
    </location>
</feature>
<evidence type="ECO:0000313" key="2">
    <source>
        <dbReference type="EMBL" id="CAA7035030.1"/>
    </source>
</evidence>
<accession>A0A6D2J632</accession>